<dbReference type="Proteomes" id="UP000259030">
    <property type="component" value="Chromosome"/>
</dbReference>
<keyword evidence="8" id="KW-1185">Reference proteome</keyword>
<dbReference type="PANTHER" id="PTHR43461">
    <property type="entry name" value="TRANSMEMBRANE PROTEIN 256"/>
    <property type="match status" value="1"/>
</dbReference>
<feature type="transmembrane region" description="Helical" evidence="6">
    <location>
        <begin position="45"/>
        <end position="61"/>
    </location>
</feature>
<comment type="subcellular location">
    <subcellularLocation>
        <location evidence="1">Membrane</location>
        <topology evidence="1">Multi-pass membrane protein</topology>
    </subcellularLocation>
</comment>
<dbReference type="PANTHER" id="PTHR43461:SF1">
    <property type="entry name" value="TRANSMEMBRANE PROTEIN 256"/>
    <property type="match status" value="1"/>
</dbReference>
<evidence type="ECO:0000256" key="4">
    <source>
        <dbReference type="ARBA" id="ARBA00022989"/>
    </source>
</evidence>
<evidence type="ECO:0000256" key="1">
    <source>
        <dbReference type="ARBA" id="ARBA00004141"/>
    </source>
</evidence>
<evidence type="ECO:0000256" key="3">
    <source>
        <dbReference type="ARBA" id="ARBA00022692"/>
    </source>
</evidence>
<dbReference type="GO" id="GO:0005886">
    <property type="term" value="C:plasma membrane"/>
    <property type="evidence" value="ECO:0007669"/>
    <property type="project" value="TreeGrafter"/>
</dbReference>
<dbReference type="Pfam" id="PF04241">
    <property type="entry name" value="DUF423"/>
    <property type="match status" value="1"/>
</dbReference>
<comment type="similarity">
    <text evidence="2">Belongs to the UPF0382 family.</text>
</comment>
<keyword evidence="3 6" id="KW-0812">Transmembrane</keyword>
<accession>A0A221SUQ2</accession>
<dbReference type="InterPro" id="IPR006696">
    <property type="entry name" value="DUF423"/>
</dbReference>
<evidence type="ECO:0000256" key="6">
    <source>
        <dbReference type="SAM" id="Phobius"/>
    </source>
</evidence>
<protein>
    <submittedName>
        <fullName evidence="7">DUF423 domain-containing protein</fullName>
    </submittedName>
</protein>
<feature type="transmembrane region" description="Helical" evidence="6">
    <location>
        <begin position="68"/>
        <end position="87"/>
    </location>
</feature>
<organism evidence="7 8">
    <name type="scientific">Deinococcus ficus</name>
    <dbReference type="NCBI Taxonomy" id="317577"/>
    <lineage>
        <taxon>Bacteria</taxon>
        <taxon>Thermotogati</taxon>
        <taxon>Deinococcota</taxon>
        <taxon>Deinococci</taxon>
        <taxon>Deinococcales</taxon>
        <taxon>Deinococcaceae</taxon>
        <taxon>Deinococcus</taxon>
    </lineage>
</organism>
<reference evidence="7 8" key="1">
    <citation type="submission" date="2017-05" db="EMBL/GenBank/DDBJ databases">
        <title>The complete genome sequence of Deinococcus ficus isolated from the rhizosphere of the Ficus religiosa L. in Taiwan.</title>
        <authorList>
            <person name="Wu K.-M."/>
            <person name="Liao T.-L."/>
            <person name="Liu Y.-M."/>
            <person name="Young C.-C."/>
            <person name="Tsai S.-F."/>
        </authorList>
    </citation>
    <scope>NUCLEOTIDE SEQUENCE [LARGE SCALE GENOMIC DNA]</scope>
    <source>
        <strain evidence="7 8">CC-FR2-10</strain>
    </source>
</reference>
<evidence type="ECO:0000256" key="2">
    <source>
        <dbReference type="ARBA" id="ARBA00009694"/>
    </source>
</evidence>
<sequence length="119" mass="12325">MTRPSLNLTAAGALLAALGVALGAFGAHALKTRLDPALLTNFETAVRYQMYAALALLALGTQTGQRRAGWPLLLGSVIFSGSLYLMALTGARWLGAVTPVGGALMIAGFVLAALDARRR</sequence>
<name>A0A221SUQ2_9DEIO</name>
<dbReference type="STRING" id="317577.GCA_000419625_00224"/>
<dbReference type="AlphaFoldDB" id="A0A221SUQ2"/>
<feature type="transmembrane region" description="Helical" evidence="6">
    <location>
        <begin position="93"/>
        <end position="114"/>
    </location>
</feature>
<evidence type="ECO:0000313" key="7">
    <source>
        <dbReference type="EMBL" id="ASN80378.1"/>
    </source>
</evidence>
<gene>
    <name evidence="7" type="ORF">DFI_04570</name>
</gene>
<proteinExistence type="inferred from homology"/>
<dbReference type="RefSeq" id="WP_022799860.1">
    <property type="nucleotide sequence ID" value="NZ_ATTJ01000001.1"/>
</dbReference>
<keyword evidence="5 6" id="KW-0472">Membrane</keyword>
<dbReference type="KEGG" id="dfc:DFI_04570"/>
<dbReference type="EMBL" id="CP021081">
    <property type="protein sequence ID" value="ASN80378.1"/>
    <property type="molecule type" value="Genomic_DNA"/>
</dbReference>
<dbReference type="OrthoDB" id="9802121at2"/>
<evidence type="ECO:0000256" key="5">
    <source>
        <dbReference type="ARBA" id="ARBA00023136"/>
    </source>
</evidence>
<evidence type="ECO:0000313" key="8">
    <source>
        <dbReference type="Proteomes" id="UP000259030"/>
    </source>
</evidence>
<keyword evidence="4 6" id="KW-1133">Transmembrane helix</keyword>